<sequence length="660" mass="76072">MTNAQIFSNLADTIRSNDIDTFNEQLERLNDQELQEILDMSQDGDNLLYIAIKQDRIDMVNALLQKGIDIEARNYEDFTALQLASQKGLTSIVELIIPHDDIKNYKIYEEKDCNSNNVRLNPLILATQEKHYQTIELLINNNFYTNELHYFASEIICNENFDKYKELLEFLKDKGYNFKAKDSRGWNALICFTDIQKWNEELFNFLVQDKALNLINEPNNKGDTFLYEAFSYRLFEDDVTNYKKLIDAGADYRITNNYGWTVLHYVICISSSNEEMDFLLPYFFEDTDDFNFVSYFAQALEDGADPSYLSDFYYTAAKLLDVNLMKLFINYGKPPYYWDSQESDEIIECLLDEDDDPGLQMMAFLNNKGFLFPSKVILEHLDDVLTILEENKQREFEDNEDELENQEFKTLNTPEEQILGIMNLLIALGNGLNDAGEDQELINDYSVALEKLKAHIDNLELEELGNALKQKIVQAHKETDPKNAHSNVLFFKTLCNSYYELADMMLNDEAADLPINLSNDAQEILERITNYIDADAVYQIAECASFAYLMRNARKHDLQQNSQDITVTRSKILPWIDKATQGILGQICKAPVLELINGLINLSIKKHETDEPANKRLMLDLEESRGAVSMHHSQISDVMEFVMPPILGEGSDVGEQVKTL</sequence>
<dbReference type="PANTHER" id="PTHR24198:SF165">
    <property type="entry name" value="ANKYRIN REPEAT-CONTAINING PROTEIN-RELATED"/>
    <property type="match status" value="1"/>
</dbReference>
<dbReference type="InterPro" id="IPR036770">
    <property type="entry name" value="Ankyrin_rpt-contain_sf"/>
</dbReference>
<dbReference type="Pfam" id="PF12796">
    <property type="entry name" value="Ank_2"/>
    <property type="match status" value="1"/>
</dbReference>
<dbReference type="OrthoDB" id="7164484at2"/>
<dbReference type="Proteomes" id="UP000241762">
    <property type="component" value="Chromosome"/>
</dbReference>
<name>A0A2P1P776_9RICK</name>
<evidence type="ECO:0000256" key="2">
    <source>
        <dbReference type="ARBA" id="ARBA00023043"/>
    </source>
</evidence>
<dbReference type="Gene3D" id="1.25.40.20">
    <property type="entry name" value="Ankyrin repeat-containing domain"/>
    <property type="match status" value="2"/>
</dbReference>
<feature type="repeat" description="ANK" evidence="3">
    <location>
        <begin position="43"/>
        <end position="75"/>
    </location>
</feature>
<dbReference type="KEGG" id="ptc:phytr_1650"/>
<dbReference type="AlphaFoldDB" id="A0A2P1P776"/>
<protein>
    <submittedName>
        <fullName evidence="4">Uncharacterized protein</fullName>
    </submittedName>
</protein>
<dbReference type="RefSeq" id="WP_106873997.1">
    <property type="nucleotide sequence ID" value="NZ_CP027845.1"/>
</dbReference>
<keyword evidence="5" id="KW-1185">Reference proteome</keyword>
<reference evidence="4 5" key="1">
    <citation type="submission" date="2018-03" db="EMBL/GenBank/DDBJ databases">
        <title>A gene transfer event suggests a long-term partnership between eustigmatophyte algae and a novel lineage of endosymbiotic bacteria.</title>
        <authorList>
            <person name="Yurchenko T."/>
            <person name="Sevcikova T."/>
            <person name="Pribyl P."/>
            <person name="El Karkouri K."/>
            <person name="Klimes V."/>
            <person name="Amaral R."/>
            <person name="Zbrankova V."/>
            <person name="Kim E."/>
            <person name="Raoult D."/>
            <person name="Santos L.M.A."/>
            <person name="Elias M."/>
        </authorList>
    </citation>
    <scope>NUCLEOTIDE SEQUENCE [LARGE SCALE GENOMIC DNA]</scope>
    <source>
        <strain evidence="4">CCALA 838</strain>
    </source>
</reference>
<dbReference type="InterPro" id="IPR002110">
    <property type="entry name" value="Ankyrin_rpt"/>
</dbReference>
<evidence type="ECO:0000256" key="1">
    <source>
        <dbReference type="ARBA" id="ARBA00022737"/>
    </source>
</evidence>
<accession>A0A2P1P776</accession>
<keyword evidence="1" id="KW-0677">Repeat</keyword>
<evidence type="ECO:0000313" key="4">
    <source>
        <dbReference type="EMBL" id="AVP87124.1"/>
    </source>
</evidence>
<dbReference type="PANTHER" id="PTHR24198">
    <property type="entry name" value="ANKYRIN REPEAT AND PROTEIN KINASE DOMAIN-CONTAINING PROTEIN"/>
    <property type="match status" value="1"/>
</dbReference>
<keyword evidence="2 3" id="KW-0040">ANK repeat</keyword>
<dbReference type="SMART" id="SM00248">
    <property type="entry name" value="ANK"/>
    <property type="match status" value="6"/>
</dbReference>
<dbReference type="PROSITE" id="PS50297">
    <property type="entry name" value="ANK_REP_REGION"/>
    <property type="match status" value="1"/>
</dbReference>
<dbReference type="PROSITE" id="PS50088">
    <property type="entry name" value="ANK_REPEAT"/>
    <property type="match status" value="1"/>
</dbReference>
<organism evidence="4 5">
    <name type="scientific">Candidatus Phycorickettsia trachydisci</name>
    <dbReference type="NCBI Taxonomy" id="2115978"/>
    <lineage>
        <taxon>Bacteria</taxon>
        <taxon>Pseudomonadati</taxon>
        <taxon>Pseudomonadota</taxon>
        <taxon>Alphaproteobacteria</taxon>
        <taxon>Rickettsiales</taxon>
        <taxon>Rickettsiaceae</taxon>
        <taxon>Candidatus Phycorickettsia</taxon>
    </lineage>
</organism>
<gene>
    <name evidence="4" type="ORF">phytr_1650</name>
</gene>
<dbReference type="SUPFAM" id="SSF48403">
    <property type="entry name" value="Ankyrin repeat"/>
    <property type="match status" value="1"/>
</dbReference>
<evidence type="ECO:0000313" key="5">
    <source>
        <dbReference type="Proteomes" id="UP000241762"/>
    </source>
</evidence>
<proteinExistence type="predicted"/>
<evidence type="ECO:0000256" key="3">
    <source>
        <dbReference type="PROSITE-ProRule" id="PRU00023"/>
    </source>
</evidence>
<dbReference type="EMBL" id="CP027845">
    <property type="protein sequence ID" value="AVP87124.1"/>
    <property type="molecule type" value="Genomic_DNA"/>
</dbReference>